<accession>M7WX02</accession>
<dbReference type="VEuPathDB" id="AmoebaDB:KM1_237260"/>
<name>M7WX02_ENTHI</name>
<gene>
    <name evidence="1" type="ORF">KM1_237260</name>
</gene>
<organism evidence="1 2">
    <name type="scientific">Entamoeba histolytica HM-3:IMSS</name>
    <dbReference type="NCBI Taxonomy" id="885315"/>
    <lineage>
        <taxon>Eukaryota</taxon>
        <taxon>Amoebozoa</taxon>
        <taxon>Evosea</taxon>
        <taxon>Archamoebae</taxon>
        <taxon>Mastigamoebida</taxon>
        <taxon>Entamoebidae</taxon>
        <taxon>Entamoeba</taxon>
    </lineage>
</organism>
<sequence length="17" mass="1860">MIHSLLQGNQSIVVFSS</sequence>
<reference evidence="1 2" key="1">
    <citation type="submission" date="2013-01" db="EMBL/GenBank/DDBJ databases">
        <authorList>
            <person name="Inman J."/>
            <person name="Zafar N."/>
            <person name="Lorenzi H."/>
            <person name="Caler E."/>
        </authorList>
    </citation>
    <scope>NUCLEOTIDE SEQUENCE [LARGE SCALE GENOMIC DNA]</scope>
    <source>
        <strain evidence="1 2">HM-3:IMSS</strain>
    </source>
</reference>
<proteinExistence type="predicted"/>
<evidence type="ECO:0000313" key="2">
    <source>
        <dbReference type="Proteomes" id="UP000030780"/>
    </source>
</evidence>
<dbReference type="EMBL" id="KB637553">
    <property type="protein sequence ID" value="EMS15939.1"/>
    <property type="molecule type" value="Genomic_DNA"/>
</dbReference>
<evidence type="ECO:0000313" key="1">
    <source>
        <dbReference type="EMBL" id="EMS15939.1"/>
    </source>
</evidence>
<dbReference type="AlphaFoldDB" id="M7WX02"/>
<dbReference type="Proteomes" id="UP000030780">
    <property type="component" value="Unassembled WGS sequence"/>
</dbReference>
<protein>
    <submittedName>
        <fullName evidence="1">Uncharacterized protein</fullName>
    </submittedName>
</protein>